<feature type="region of interest" description="Disordered" evidence="1">
    <location>
        <begin position="412"/>
        <end position="474"/>
    </location>
</feature>
<proteinExistence type="predicted"/>
<dbReference type="Proteomes" id="UP000673691">
    <property type="component" value="Unassembled WGS sequence"/>
</dbReference>
<dbReference type="EMBL" id="JAEFCI010010669">
    <property type="protein sequence ID" value="KAG5457080.1"/>
    <property type="molecule type" value="Genomic_DNA"/>
</dbReference>
<evidence type="ECO:0000313" key="2">
    <source>
        <dbReference type="EMBL" id="KAG5457080.1"/>
    </source>
</evidence>
<feature type="region of interest" description="Disordered" evidence="1">
    <location>
        <begin position="148"/>
        <end position="394"/>
    </location>
</feature>
<evidence type="ECO:0000256" key="1">
    <source>
        <dbReference type="SAM" id="MobiDB-lite"/>
    </source>
</evidence>
<gene>
    <name evidence="2" type="ORF">BJ554DRAFT_3003</name>
</gene>
<organism evidence="2 3">
    <name type="scientific">Olpidium bornovanus</name>
    <dbReference type="NCBI Taxonomy" id="278681"/>
    <lineage>
        <taxon>Eukaryota</taxon>
        <taxon>Fungi</taxon>
        <taxon>Fungi incertae sedis</taxon>
        <taxon>Olpidiomycota</taxon>
        <taxon>Olpidiomycotina</taxon>
        <taxon>Olpidiomycetes</taxon>
        <taxon>Olpidiales</taxon>
        <taxon>Olpidiaceae</taxon>
        <taxon>Olpidium</taxon>
    </lineage>
</organism>
<name>A0A8H7ZQ05_9FUNG</name>
<feature type="compositionally biased region" description="Low complexity" evidence="1">
    <location>
        <begin position="371"/>
        <end position="380"/>
    </location>
</feature>
<accession>A0A8H7ZQ05</accession>
<dbReference type="PRINTS" id="PR01217">
    <property type="entry name" value="PRICHEXTENSN"/>
</dbReference>
<feature type="compositionally biased region" description="Basic and acidic residues" evidence="1">
    <location>
        <begin position="456"/>
        <end position="465"/>
    </location>
</feature>
<feature type="compositionally biased region" description="Low complexity" evidence="1">
    <location>
        <begin position="105"/>
        <end position="123"/>
    </location>
</feature>
<protein>
    <submittedName>
        <fullName evidence="2">Uncharacterized protein</fullName>
    </submittedName>
</protein>
<comment type="caution">
    <text evidence="2">The sequence shown here is derived from an EMBL/GenBank/DDBJ whole genome shotgun (WGS) entry which is preliminary data.</text>
</comment>
<feature type="compositionally biased region" description="Pro residues" evidence="1">
    <location>
        <begin position="324"/>
        <end position="351"/>
    </location>
</feature>
<reference evidence="2 3" key="1">
    <citation type="journal article" name="Sci. Rep.">
        <title>Genome-scale phylogenetic analyses confirm Olpidium as the closest living zoosporic fungus to the non-flagellated, terrestrial fungi.</title>
        <authorList>
            <person name="Chang Y."/>
            <person name="Rochon D."/>
            <person name="Sekimoto S."/>
            <person name="Wang Y."/>
            <person name="Chovatia M."/>
            <person name="Sandor L."/>
            <person name="Salamov A."/>
            <person name="Grigoriev I.V."/>
            <person name="Stajich J.E."/>
            <person name="Spatafora J.W."/>
        </authorList>
    </citation>
    <scope>NUCLEOTIDE SEQUENCE [LARGE SCALE GENOMIC DNA]</scope>
    <source>
        <strain evidence="2">S191</strain>
    </source>
</reference>
<feature type="compositionally biased region" description="Low complexity" evidence="1">
    <location>
        <begin position="192"/>
        <end position="211"/>
    </location>
</feature>
<dbReference type="AlphaFoldDB" id="A0A8H7ZQ05"/>
<feature type="compositionally biased region" description="Polar residues" evidence="1">
    <location>
        <begin position="246"/>
        <end position="263"/>
    </location>
</feature>
<feature type="compositionally biased region" description="Acidic residues" evidence="1">
    <location>
        <begin position="222"/>
        <end position="231"/>
    </location>
</feature>
<feature type="compositionally biased region" description="Low complexity" evidence="1">
    <location>
        <begin position="352"/>
        <end position="361"/>
    </location>
</feature>
<feature type="compositionally biased region" description="Low complexity" evidence="1">
    <location>
        <begin position="148"/>
        <end position="167"/>
    </location>
</feature>
<feature type="region of interest" description="Disordered" evidence="1">
    <location>
        <begin position="104"/>
        <end position="131"/>
    </location>
</feature>
<keyword evidence="3" id="KW-1185">Reference proteome</keyword>
<evidence type="ECO:0000313" key="3">
    <source>
        <dbReference type="Proteomes" id="UP000673691"/>
    </source>
</evidence>
<sequence length="474" mass="47346">MASAVATACRRTDAGRFLAPTPLRAAGRQAEHLQQGLTFLAPPVASGPALPPRTVESPAGFGACVRCRRSGRPRRHDSPAPSHRKPAVATGVFREAAPRAFSRLGGAPARGATPRARTAAAGPAPCPPRPSAVRCRAAPLFETAASAAAAASAQPPRRAARPFFRTPRPLPPARHAHSQSVSECPRRGEAGGAEAAKASPEEQGAATAAEGKGCGGEKEGVKEEEEEDEWAVNESVRVAGRDRETASSTPPAASPNTGLRATSGSGGPVAMDSPAADPLGNAGCARPPAKVDEASVGPTPDAGSQRNPTVVFPEINDAGNAAPQPAPVAPSPSGSGPPAPPPATQPPPIQSPPRDQQAPARAQPPPPPPGTFASSSPAPAQDEILSPSKSSAGLDLSGSLLVQQMLFSKAADAPALPGSQPPSDALPPPPEGASSGSSSAPEGGAARDAPPAAEGDAAHRGRAEDSTVPGVGSR</sequence>
<feature type="compositionally biased region" description="Low complexity" evidence="1">
    <location>
        <begin position="432"/>
        <end position="446"/>
    </location>
</feature>